<dbReference type="InterPro" id="IPR028087">
    <property type="entry name" value="Tad_N"/>
</dbReference>
<gene>
    <name evidence="2" type="ORF">B0I00_2107</name>
</gene>
<proteinExistence type="predicted"/>
<evidence type="ECO:0000313" key="2">
    <source>
        <dbReference type="EMBL" id="PKB14517.1"/>
    </source>
</evidence>
<dbReference type="AlphaFoldDB" id="A0A2N0H6H1"/>
<dbReference type="Proteomes" id="UP000232587">
    <property type="component" value="Unassembled WGS sequence"/>
</dbReference>
<organism evidence="2 3">
    <name type="scientific">Novosphingobium kunmingense</name>
    <dbReference type="NCBI Taxonomy" id="1211806"/>
    <lineage>
        <taxon>Bacteria</taxon>
        <taxon>Pseudomonadati</taxon>
        <taxon>Pseudomonadota</taxon>
        <taxon>Alphaproteobacteria</taxon>
        <taxon>Sphingomonadales</taxon>
        <taxon>Sphingomonadaceae</taxon>
        <taxon>Novosphingobium</taxon>
    </lineage>
</organism>
<comment type="caution">
    <text evidence="2">The sequence shown here is derived from an EMBL/GenBank/DDBJ whole genome shotgun (WGS) entry which is preliminary data.</text>
</comment>
<sequence>MAKRTISRFASDSSAAVAATYALALVGLVGAAGVGFDYARLATMDSELQSAADQAALAAATQLNGASDSMTRAVAQASNLVSNETLQANDTLGRPVLVNTVRFYDSKADAEADTDSFTVADTARASSARFVRVDMVARKVFYAMTPVVRAFNSGNIVAAATAGLGSSMCKVPPVMFCNPNVNPAEFDVDDYVGKGLLLKTGDAWAAGNFGFLDVGAGANDLGKLLAYGSPPGDCVAVENPTTQPGSIASVINDYNTRFDIYESGDNINCYANGLCPPSDNSRKDIIRPTAAGTALKDCGFVDDLSKDSWSLSANPYRPNDARTYDDLITAGLKTGYPDVMGYPRDICHAFSETGNCAGGRFGSGTWDINAYWHANYGAAYASQVNGKAAPTRYEVYEWERTNAPASTTLDQTYKQGSADKTVNFTNWRAPRCRAGTAPSSSLVDRRVLPVAVVNCTGLNGAATVQPIDWVEVFLVEPSIDRKVGSNTWYTRKGDIYVEVIRQANQGVGGTAPQVVRRDKPYLVN</sequence>
<dbReference type="Pfam" id="PF13400">
    <property type="entry name" value="Tad"/>
    <property type="match status" value="1"/>
</dbReference>
<protein>
    <submittedName>
        <fullName evidence="2">Flp pilus assembly protein TadG</fullName>
    </submittedName>
</protein>
<dbReference type="EMBL" id="PHUF01000004">
    <property type="protein sequence ID" value="PKB14517.1"/>
    <property type="molecule type" value="Genomic_DNA"/>
</dbReference>
<dbReference type="OrthoDB" id="8014659at2"/>
<feature type="domain" description="Putative Flp pilus-assembly TadG-like N-terminal" evidence="1">
    <location>
        <begin position="18"/>
        <end position="61"/>
    </location>
</feature>
<evidence type="ECO:0000313" key="3">
    <source>
        <dbReference type="Proteomes" id="UP000232587"/>
    </source>
</evidence>
<reference evidence="2 3" key="1">
    <citation type="submission" date="2017-11" db="EMBL/GenBank/DDBJ databases">
        <title>Genomic Encyclopedia of Type Strains, Phase III (KMG-III): the genomes of soil and plant-associated and newly described type strains.</title>
        <authorList>
            <person name="Whitman W."/>
        </authorList>
    </citation>
    <scope>NUCLEOTIDE SEQUENCE [LARGE SCALE GENOMIC DNA]</scope>
    <source>
        <strain evidence="2 3">CGMCC 1.12274</strain>
    </source>
</reference>
<dbReference type="RefSeq" id="WP_100867349.1">
    <property type="nucleotide sequence ID" value="NZ_PHUF01000004.1"/>
</dbReference>
<accession>A0A2N0H6H1</accession>
<keyword evidence="3" id="KW-1185">Reference proteome</keyword>
<name>A0A2N0H6H1_9SPHN</name>
<evidence type="ECO:0000259" key="1">
    <source>
        <dbReference type="Pfam" id="PF13400"/>
    </source>
</evidence>